<evidence type="ECO:0000256" key="2">
    <source>
        <dbReference type="SAM" id="Phobius"/>
    </source>
</evidence>
<sequence>MMQLRLRPLAATAARGRGFDAAPLRPSWGITAGPRRNVVSFSSAGKDGEEAAGRETPEEMRKRLAELDALLEGLTEPKMRPPAPPPPPELDVYFERETMTRQGSTDEMPEFSPTYVAFSTFALVILTIFTNVMFELYIKPTVDGVDQPERVQRVPMVNPADRQLE</sequence>
<accession>A0A5J9VRB6</accession>
<keyword evidence="2" id="KW-0812">Transmembrane</keyword>
<feature type="non-terminal residue" evidence="3">
    <location>
        <position position="1"/>
    </location>
</feature>
<gene>
    <name evidence="3" type="ORF">EJB05_11735</name>
</gene>
<proteinExistence type="predicted"/>
<name>A0A5J9VRB6_9POAL</name>
<dbReference type="AlphaFoldDB" id="A0A5J9VRB6"/>
<keyword evidence="2" id="KW-0472">Membrane</keyword>
<comment type="caution">
    <text evidence="3">The sequence shown here is derived from an EMBL/GenBank/DDBJ whole genome shotgun (WGS) entry which is preliminary data.</text>
</comment>
<dbReference type="EMBL" id="RWGY01000007">
    <property type="protein sequence ID" value="TVU38368.1"/>
    <property type="molecule type" value="Genomic_DNA"/>
</dbReference>
<feature type="region of interest" description="Disordered" evidence="1">
    <location>
        <begin position="41"/>
        <end position="60"/>
    </location>
</feature>
<feature type="transmembrane region" description="Helical" evidence="2">
    <location>
        <begin position="115"/>
        <end position="138"/>
    </location>
</feature>
<organism evidence="3 4">
    <name type="scientific">Eragrostis curvula</name>
    <name type="common">weeping love grass</name>
    <dbReference type="NCBI Taxonomy" id="38414"/>
    <lineage>
        <taxon>Eukaryota</taxon>
        <taxon>Viridiplantae</taxon>
        <taxon>Streptophyta</taxon>
        <taxon>Embryophyta</taxon>
        <taxon>Tracheophyta</taxon>
        <taxon>Spermatophyta</taxon>
        <taxon>Magnoliopsida</taxon>
        <taxon>Liliopsida</taxon>
        <taxon>Poales</taxon>
        <taxon>Poaceae</taxon>
        <taxon>PACMAD clade</taxon>
        <taxon>Chloridoideae</taxon>
        <taxon>Eragrostideae</taxon>
        <taxon>Eragrostidinae</taxon>
        <taxon>Eragrostis</taxon>
    </lineage>
</organism>
<evidence type="ECO:0000256" key="1">
    <source>
        <dbReference type="SAM" id="MobiDB-lite"/>
    </source>
</evidence>
<dbReference type="Proteomes" id="UP000324897">
    <property type="component" value="Chromosome 4"/>
</dbReference>
<protein>
    <submittedName>
        <fullName evidence="3">Uncharacterized protein</fullName>
    </submittedName>
</protein>
<dbReference type="OrthoDB" id="780445at2759"/>
<evidence type="ECO:0000313" key="4">
    <source>
        <dbReference type="Proteomes" id="UP000324897"/>
    </source>
</evidence>
<dbReference type="Gramene" id="TVU38368">
    <property type="protein sequence ID" value="TVU38368"/>
    <property type="gene ID" value="EJB05_11735"/>
</dbReference>
<keyword evidence="2" id="KW-1133">Transmembrane helix</keyword>
<keyword evidence="4" id="KW-1185">Reference proteome</keyword>
<dbReference type="GO" id="GO:0009535">
    <property type="term" value="C:chloroplast thylakoid membrane"/>
    <property type="evidence" value="ECO:0007669"/>
    <property type="project" value="TreeGrafter"/>
</dbReference>
<feature type="compositionally biased region" description="Basic and acidic residues" evidence="1">
    <location>
        <begin position="46"/>
        <end position="60"/>
    </location>
</feature>
<evidence type="ECO:0000313" key="3">
    <source>
        <dbReference type="EMBL" id="TVU38368.1"/>
    </source>
</evidence>
<reference evidence="3 4" key="1">
    <citation type="journal article" date="2019" name="Sci. Rep.">
        <title>A high-quality genome of Eragrostis curvula grass provides insights into Poaceae evolution and supports new strategies to enhance forage quality.</title>
        <authorList>
            <person name="Carballo J."/>
            <person name="Santos B.A.C.M."/>
            <person name="Zappacosta D."/>
            <person name="Garbus I."/>
            <person name="Selva J.P."/>
            <person name="Gallo C.A."/>
            <person name="Diaz A."/>
            <person name="Albertini E."/>
            <person name="Caccamo M."/>
            <person name="Echenique V."/>
        </authorList>
    </citation>
    <scope>NUCLEOTIDE SEQUENCE [LARGE SCALE GENOMIC DNA]</scope>
    <source>
        <strain evidence="4">cv. Victoria</strain>
        <tissue evidence="3">Leaf</tissue>
    </source>
</reference>
<dbReference type="PANTHER" id="PTHR37716:SF1">
    <property type="entry name" value="OS07G0568900 PROTEIN"/>
    <property type="match status" value="1"/>
</dbReference>
<dbReference type="PANTHER" id="PTHR37716">
    <property type="entry name" value="OS07G0568900 PROTEIN"/>
    <property type="match status" value="1"/>
</dbReference>